<evidence type="ECO:0000256" key="15">
    <source>
        <dbReference type="ARBA" id="ARBA00023136"/>
    </source>
</evidence>
<evidence type="ECO:0000256" key="10">
    <source>
        <dbReference type="ARBA" id="ARBA00022723"/>
    </source>
</evidence>
<dbReference type="SMART" id="SM00321">
    <property type="entry name" value="WSC"/>
    <property type="match status" value="1"/>
</dbReference>
<keyword evidence="14" id="KW-0333">Golgi apparatus</keyword>
<reference evidence="22" key="1">
    <citation type="submission" date="2021-05" db="EMBL/GenBank/DDBJ databases">
        <authorList>
            <person name="Alioto T."/>
            <person name="Alioto T."/>
            <person name="Gomez Garrido J."/>
        </authorList>
    </citation>
    <scope>NUCLEOTIDE SEQUENCE</scope>
</reference>
<dbReference type="InterPro" id="IPR043538">
    <property type="entry name" value="XYLT"/>
</dbReference>
<evidence type="ECO:0000256" key="20">
    <source>
        <dbReference type="SAM" id="Phobius"/>
    </source>
</evidence>
<evidence type="ECO:0000256" key="18">
    <source>
        <dbReference type="ARBA" id="ARBA00042865"/>
    </source>
</evidence>
<dbReference type="Pfam" id="PF01822">
    <property type="entry name" value="WSC"/>
    <property type="match status" value="1"/>
</dbReference>
<comment type="pathway">
    <text evidence="3">Glycan metabolism; chondroitin sulfate biosynthesis.</text>
</comment>
<dbReference type="InterPro" id="IPR024448">
    <property type="entry name" value="XylT_C"/>
</dbReference>
<evidence type="ECO:0000256" key="6">
    <source>
        <dbReference type="ARBA" id="ARBA00011972"/>
    </source>
</evidence>
<dbReference type="EC" id="2.4.2.26" evidence="6"/>
<evidence type="ECO:0000256" key="1">
    <source>
        <dbReference type="ARBA" id="ARBA00004323"/>
    </source>
</evidence>
<evidence type="ECO:0000256" key="9">
    <source>
        <dbReference type="ARBA" id="ARBA00022692"/>
    </source>
</evidence>
<dbReference type="UniPathway" id="UPA00756"/>
<evidence type="ECO:0000259" key="21">
    <source>
        <dbReference type="PROSITE" id="PS51212"/>
    </source>
</evidence>
<dbReference type="GO" id="GO:0000139">
    <property type="term" value="C:Golgi membrane"/>
    <property type="evidence" value="ECO:0007669"/>
    <property type="project" value="UniProtKB-SubCell"/>
</dbReference>
<evidence type="ECO:0000256" key="3">
    <source>
        <dbReference type="ARBA" id="ARBA00004840"/>
    </source>
</evidence>
<dbReference type="GO" id="GO:0005789">
    <property type="term" value="C:endoplasmic reticulum membrane"/>
    <property type="evidence" value="ECO:0007669"/>
    <property type="project" value="UniProtKB-SubCell"/>
</dbReference>
<evidence type="ECO:0000256" key="2">
    <source>
        <dbReference type="ARBA" id="ARBA00004648"/>
    </source>
</evidence>
<evidence type="ECO:0000256" key="14">
    <source>
        <dbReference type="ARBA" id="ARBA00023034"/>
    </source>
</evidence>
<dbReference type="EMBL" id="HBUF01575031">
    <property type="protein sequence ID" value="CAG6767960.1"/>
    <property type="molecule type" value="Transcribed_RNA"/>
</dbReference>
<evidence type="ECO:0000256" key="12">
    <source>
        <dbReference type="ARBA" id="ARBA00022968"/>
    </source>
</evidence>
<dbReference type="PANTHER" id="PTHR46025">
    <property type="entry name" value="XYLOSYLTRANSFERASE OXT"/>
    <property type="match status" value="1"/>
</dbReference>
<keyword evidence="12" id="KW-0735">Signal-anchor</keyword>
<keyword evidence="8 22" id="KW-0808">Transferase</keyword>
<dbReference type="PROSITE" id="PS51212">
    <property type="entry name" value="WSC"/>
    <property type="match status" value="1"/>
</dbReference>
<dbReference type="GO" id="GO:0050650">
    <property type="term" value="P:chondroitin sulfate proteoglycan biosynthetic process"/>
    <property type="evidence" value="ECO:0007669"/>
    <property type="project" value="TreeGrafter"/>
</dbReference>
<evidence type="ECO:0000256" key="17">
    <source>
        <dbReference type="ARBA" id="ARBA00023180"/>
    </source>
</evidence>
<keyword evidence="13 20" id="KW-1133">Transmembrane helix</keyword>
<comment type="catalytic activity">
    <reaction evidence="19">
        <text>UDP-alpha-D-xylose + L-seryl-[protein] = 3-O-(beta-D-xylosyl)-L-seryl-[protein] + UDP + H(+)</text>
        <dbReference type="Rhea" id="RHEA:50192"/>
        <dbReference type="Rhea" id="RHEA-COMP:9863"/>
        <dbReference type="Rhea" id="RHEA-COMP:12567"/>
        <dbReference type="ChEBI" id="CHEBI:15378"/>
        <dbReference type="ChEBI" id="CHEBI:29999"/>
        <dbReference type="ChEBI" id="CHEBI:57632"/>
        <dbReference type="ChEBI" id="CHEBI:58223"/>
        <dbReference type="ChEBI" id="CHEBI:132085"/>
        <dbReference type="EC" id="2.4.2.26"/>
    </reaction>
</comment>
<feature type="domain" description="WSC" evidence="21">
    <location>
        <begin position="169"/>
        <end position="263"/>
    </location>
</feature>
<dbReference type="GO" id="GO:0015012">
    <property type="term" value="P:heparan sulfate proteoglycan biosynthetic process"/>
    <property type="evidence" value="ECO:0007669"/>
    <property type="project" value="UniProtKB-UniPathway"/>
</dbReference>
<dbReference type="UniPathway" id="UPA00755"/>
<organism evidence="22">
    <name type="scientific">Cacopsylla melanoneura</name>
    <dbReference type="NCBI Taxonomy" id="428564"/>
    <lineage>
        <taxon>Eukaryota</taxon>
        <taxon>Metazoa</taxon>
        <taxon>Ecdysozoa</taxon>
        <taxon>Arthropoda</taxon>
        <taxon>Hexapoda</taxon>
        <taxon>Insecta</taxon>
        <taxon>Pterygota</taxon>
        <taxon>Neoptera</taxon>
        <taxon>Paraneoptera</taxon>
        <taxon>Hemiptera</taxon>
        <taxon>Sternorrhyncha</taxon>
        <taxon>Psylloidea</taxon>
        <taxon>Psyllidae</taxon>
        <taxon>Psyllinae</taxon>
        <taxon>Cacopsylla</taxon>
    </lineage>
</organism>
<keyword evidence="10" id="KW-0479">Metal-binding</keyword>
<evidence type="ECO:0000256" key="13">
    <source>
        <dbReference type="ARBA" id="ARBA00022989"/>
    </source>
</evidence>
<evidence type="ECO:0000256" key="16">
    <source>
        <dbReference type="ARBA" id="ARBA00023157"/>
    </source>
</evidence>
<keyword evidence="17" id="KW-0325">Glycoprotein</keyword>
<proteinExistence type="inferred from homology"/>
<comment type="pathway">
    <text evidence="4">Glycan metabolism; heparan sulfate biosynthesis.</text>
</comment>
<name>A0A8D9AL20_9HEMI</name>
<comment type="subcellular location">
    <subcellularLocation>
        <location evidence="2">Endoplasmic reticulum membrane</location>
        <topology evidence="2">Single-pass type II membrane protein</topology>
    </subcellularLocation>
    <subcellularLocation>
        <location evidence="1">Golgi apparatus membrane</location>
        <topology evidence="1">Single-pass type II membrane protein</topology>
    </subcellularLocation>
</comment>
<protein>
    <recommendedName>
        <fullName evidence="6">protein xylosyltransferase</fullName>
        <ecNumber evidence="6">2.4.2.26</ecNumber>
    </recommendedName>
    <alternativeName>
        <fullName evidence="18">Peptide O-xylosyltransferase</fullName>
    </alternativeName>
</protein>
<comment type="similarity">
    <text evidence="5">Belongs to the glycosyltransferase 14 family. XylT subfamily.</text>
</comment>
<dbReference type="Pfam" id="PF02485">
    <property type="entry name" value="Branch"/>
    <property type="match status" value="1"/>
</dbReference>
<keyword evidence="11" id="KW-0256">Endoplasmic reticulum</keyword>
<dbReference type="PANTHER" id="PTHR46025:SF3">
    <property type="entry name" value="XYLOSYLTRANSFERASE OXT"/>
    <property type="match status" value="1"/>
</dbReference>
<keyword evidence="16" id="KW-1015">Disulfide bond</keyword>
<evidence type="ECO:0000256" key="4">
    <source>
        <dbReference type="ARBA" id="ARBA00005093"/>
    </source>
</evidence>
<evidence type="ECO:0000313" key="22">
    <source>
        <dbReference type="EMBL" id="CAG6767960.1"/>
    </source>
</evidence>
<evidence type="ECO:0000256" key="8">
    <source>
        <dbReference type="ARBA" id="ARBA00022679"/>
    </source>
</evidence>
<keyword evidence="15 20" id="KW-0472">Membrane</keyword>
<accession>A0A8D9AL20</accession>
<keyword evidence="7" id="KW-0328">Glycosyltransferase</keyword>
<evidence type="ECO:0000256" key="5">
    <source>
        <dbReference type="ARBA" id="ARBA00010195"/>
    </source>
</evidence>
<sequence length="968" mass="110576">MAGRVIDFRWIKRYRVFFIAGGFILVLQVFLAYVFIIISDANDRTTYEYLSGRGNLNFDGVDEKHRLQNLSVRRFNKEPYLQVEYEESSLNILSVSNKNKLPPDKVSLRLEDLDFVPPCDIRVKEAISSIHRAKTQQCKQIIANVTCLIVKNQLYPKSLPHLCPTDFIVGKSLGCYEDDVTTRLLSGYSVVLKNINSPQNCISICLQNGYLYAGVQFGSECFCGNDQPSSTARKPDSSCNMKCSGDPKEACGGYYKMNVYQTGLSKFQPQSASEDESVGPSLSAPPPPTVRIAYLLTVNGRALRQVHRLVRALFHRDHFFLIHVDARQDYLFRELLSLELRLPNVRLSRRRQATIWGGASLVSILLDSMQQLLDSGWEWDFIINLSESDYPVKTNRNLVDFLTANRDKNFVKSHGRQVRRFITKQGLDKSFVECEARMWRIGDRTLPQGIVMDGGSDWLVLSRSFVSYVASADKDELVQGLLKVFKHTLLPAESFFHTVLRNSVHCFSYIDNNLHITNWKRSLGCKCQYRHVVDWCGCSPNDFRSVDYSRLVNTRSKQLYFARKFEPIVSQEIVNKLDQWLYGPYPAKLSGLQSYWESIYHSADLSPPPDDALVTMGTSLARIIVRFNLKACHLMRPSETDQANGTKERYTDIRFHEHNLDQMIVYKNDDLYKGTIIQYKIIIDTFSSAENNDINNNNNIVQEDESVVLQVQTLVQPKQILRVLKSDEFSVKLKHLEVSSSYDQKEQMSRDFTHTMGPYSEPILIHEWATDNVAYNVSYLWIDPTNVLAAVTSVMIDGNTTIDHVRSTLKTPILPGEWKIKLVWNSQVFVETSFLISPLEFLNKMPLTSQQVGFVHGGSYPYSLKSAGSFWTQYLDSNKPHESLERKAALNSRRTGFDLQQWIDSLVSRWFTIGETCVLNSANIALRCGTSWTHSLESCVRTPWSSAYPDPKSDIVSINGTSGYLNRW</sequence>
<dbReference type="GO" id="GO:0046872">
    <property type="term" value="F:metal ion binding"/>
    <property type="evidence" value="ECO:0007669"/>
    <property type="project" value="UniProtKB-KW"/>
</dbReference>
<dbReference type="GO" id="GO:0030158">
    <property type="term" value="F:protein xylosyltransferase activity"/>
    <property type="evidence" value="ECO:0007669"/>
    <property type="project" value="UniProtKB-EC"/>
</dbReference>
<dbReference type="Pfam" id="PF12529">
    <property type="entry name" value="Xylo_C"/>
    <property type="match status" value="1"/>
</dbReference>
<feature type="transmembrane region" description="Helical" evidence="20">
    <location>
        <begin position="16"/>
        <end position="38"/>
    </location>
</feature>
<evidence type="ECO:0000256" key="19">
    <source>
        <dbReference type="ARBA" id="ARBA00047847"/>
    </source>
</evidence>
<evidence type="ECO:0000256" key="7">
    <source>
        <dbReference type="ARBA" id="ARBA00022676"/>
    </source>
</evidence>
<dbReference type="AlphaFoldDB" id="A0A8D9AL20"/>
<dbReference type="InterPro" id="IPR002889">
    <property type="entry name" value="WSC_carb-bd"/>
</dbReference>
<dbReference type="InterPro" id="IPR003406">
    <property type="entry name" value="Glyco_trans_14"/>
</dbReference>
<evidence type="ECO:0000256" key="11">
    <source>
        <dbReference type="ARBA" id="ARBA00022824"/>
    </source>
</evidence>
<keyword evidence="9 20" id="KW-0812">Transmembrane</keyword>